<evidence type="ECO:0000313" key="2">
    <source>
        <dbReference type="Proteomes" id="UP000319716"/>
    </source>
</evidence>
<dbReference type="Proteomes" id="UP000319716">
    <property type="component" value="Unassembled WGS sequence"/>
</dbReference>
<proteinExistence type="predicted"/>
<reference evidence="1 2" key="1">
    <citation type="submission" date="2017-11" db="EMBL/GenBank/DDBJ databases">
        <title>Draft Genome Sequence of Sporolactobacillus inulinus NBRC 111894 Isolated from Koso, a Japanese Sugar-Vegetable Fermented Beverage.</title>
        <authorList>
            <person name="Chiou T.Y."/>
            <person name="Oshima K."/>
            <person name="Suda W."/>
            <person name="Hattori M."/>
            <person name="Takahashi T."/>
        </authorList>
    </citation>
    <scope>NUCLEOTIDE SEQUENCE [LARGE SCALE GENOMIC DNA]</scope>
    <source>
        <strain evidence="1 2">NBRC111894</strain>
    </source>
</reference>
<evidence type="ECO:0000313" key="1">
    <source>
        <dbReference type="EMBL" id="GAY77200.1"/>
    </source>
</evidence>
<dbReference type="EMBL" id="BEXB01000022">
    <property type="protein sequence ID" value="GAY77200.1"/>
    <property type="molecule type" value="Genomic_DNA"/>
</dbReference>
<dbReference type="AlphaFoldDB" id="A0A4Y1ZE43"/>
<name>A0A4Y1ZE43_9BACL</name>
<organism evidence="1 2">
    <name type="scientific">Sporolactobacillus inulinus</name>
    <dbReference type="NCBI Taxonomy" id="2078"/>
    <lineage>
        <taxon>Bacteria</taxon>
        <taxon>Bacillati</taxon>
        <taxon>Bacillota</taxon>
        <taxon>Bacilli</taxon>
        <taxon>Bacillales</taxon>
        <taxon>Sporolactobacillaceae</taxon>
        <taxon>Sporolactobacillus</taxon>
    </lineage>
</organism>
<accession>A0A4Y1ZE43</accession>
<comment type="caution">
    <text evidence="1">The sequence shown here is derived from an EMBL/GenBank/DDBJ whole genome shotgun (WGS) entry which is preliminary data.</text>
</comment>
<protein>
    <submittedName>
        <fullName evidence="1">Uncharacterized protein</fullName>
    </submittedName>
</protein>
<sequence>MYIEVPQSLFNHYQTMQKSVGLFYRQIRNHRCKMLINNSFIP</sequence>
<gene>
    <name evidence="1" type="ORF">NBRC111894_2754</name>
</gene>